<sequence>MTENGRRRASKGGDLGSSMAAVLRRETAAIEGGRASSRFCDPMGGDGERRRRWTATSGTAEDAATDDCLGLTATMKLRWFAAAEKGWTVFGLALRCRRRPRGEPATTATVRRIGWRSNRGGELGLHGDSGFRRDLAEGNRWPG</sequence>
<dbReference type="EMBL" id="AP004151">
    <property type="protein sequence ID" value="BAD16986.1"/>
    <property type="molecule type" value="Genomic_DNA"/>
</dbReference>
<proteinExistence type="predicted"/>
<name>Q6ZG71_ORYSJ</name>
<reference evidence="3" key="1">
    <citation type="journal article" date="2005" name="Nature">
        <title>The map-based sequence of the rice genome.</title>
        <authorList>
            <consortium name="International rice genome sequencing project (IRGSP)"/>
            <person name="Matsumoto T."/>
            <person name="Wu J."/>
            <person name="Kanamori H."/>
            <person name="Katayose Y."/>
            <person name="Fujisawa M."/>
            <person name="Namiki N."/>
            <person name="Mizuno H."/>
            <person name="Yamamoto K."/>
            <person name="Antonio B.A."/>
            <person name="Baba T."/>
            <person name="Sakata K."/>
            <person name="Nagamura Y."/>
            <person name="Aoki H."/>
            <person name="Arikawa K."/>
            <person name="Arita K."/>
            <person name="Bito T."/>
            <person name="Chiden Y."/>
            <person name="Fujitsuka N."/>
            <person name="Fukunaka R."/>
            <person name="Hamada M."/>
            <person name="Harada C."/>
            <person name="Hayashi A."/>
            <person name="Hijishita S."/>
            <person name="Honda M."/>
            <person name="Hosokawa S."/>
            <person name="Ichikawa Y."/>
            <person name="Idonuma A."/>
            <person name="Iijima M."/>
            <person name="Ikeda M."/>
            <person name="Ikeno M."/>
            <person name="Ito K."/>
            <person name="Ito S."/>
            <person name="Ito T."/>
            <person name="Ito Y."/>
            <person name="Ito Y."/>
            <person name="Iwabuchi A."/>
            <person name="Kamiya K."/>
            <person name="Karasawa W."/>
            <person name="Kurita K."/>
            <person name="Katagiri S."/>
            <person name="Kikuta A."/>
            <person name="Kobayashi H."/>
            <person name="Kobayashi N."/>
            <person name="Machita K."/>
            <person name="Maehara T."/>
            <person name="Masukawa M."/>
            <person name="Mizubayashi T."/>
            <person name="Mukai Y."/>
            <person name="Nagasaki H."/>
            <person name="Nagata Y."/>
            <person name="Naito S."/>
            <person name="Nakashima M."/>
            <person name="Nakama Y."/>
            <person name="Nakamichi Y."/>
            <person name="Nakamura M."/>
            <person name="Meguro A."/>
            <person name="Negishi M."/>
            <person name="Ohta I."/>
            <person name="Ohta T."/>
            <person name="Okamoto M."/>
            <person name="Ono N."/>
            <person name="Saji S."/>
            <person name="Sakaguchi M."/>
            <person name="Sakai K."/>
            <person name="Shibata M."/>
            <person name="Shimokawa T."/>
            <person name="Song J."/>
            <person name="Takazaki Y."/>
            <person name="Terasawa K."/>
            <person name="Tsugane M."/>
            <person name="Tsuji K."/>
            <person name="Ueda S."/>
            <person name="Waki K."/>
            <person name="Yamagata H."/>
            <person name="Yamamoto M."/>
            <person name="Yamamoto S."/>
            <person name="Yamane H."/>
            <person name="Yoshiki S."/>
            <person name="Yoshihara R."/>
            <person name="Yukawa K."/>
            <person name="Zhong H."/>
            <person name="Yano M."/>
            <person name="Yuan Q."/>
            <person name="Ouyang S."/>
            <person name="Liu J."/>
            <person name="Jones K.M."/>
            <person name="Gansberger K."/>
            <person name="Moffat K."/>
            <person name="Hill J."/>
            <person name="Bera J."/>
            <person name="Fadrosh D."/>
            <person name="Jin S."/>
            <person name="Johri S."/>
            <person name="Kim M."/>
            <person name="Overton L."/>
            <person name="Reardon M."/>
            <person name="Tsitrin T."/>
            <person name="Vuong H."/>
            <person name="Weaver B."/>
            <person name="Ciecko A."/>
            <person name="Tallon L."/>
            <person name="Jackson J."/>
            <person name="Pai G."/>
            <person name="Aken S.V."/>
            <person name="Utterback T."/>
            <person name="Reidmuller S."/>
            <person name="Feldblyum T."/>
            <person name="Hsiao J."/>
            <person name="Zismann V."/>
            <person name="Iobst S."/>
            <person name="de Vazeille A.R."/>
            <person name="Buell C.R."/>
            <person name="Ying K."/>
            <person name="Li Y."/>
            <person name="Lu T."/>
            <person name="Huang Y."/>
            <person name="Zhao Q."/>
            <person name="Feng Q."/>
            <person name="Zhang L."/>
            <person name="Zhu J."/>
            <person name="Weng Q."/>
            <person name="Mu J."/>
            <person name="Lu Y."/>
            <person name="Fan D."/>
            <person name="Liu Y."/>
            <person name="Guan J."/>
            <person name="Zhang Y."/>
            <person name="Yu S."/>
            <person name="Liu X."/>
            <person name="Zhang Y."/>
            <person name="Hong G."/>
            <person name="Han B."/>
            <person name="Choisne N."/>
            <person name="Demange N."/>
            <person name="Orjeda G."/>
            <person name="Samain S."/>
            <person name="Cattolico L."/>
            <person name="Pelletier E."/>
            <person name="Couloux A."/>
            <person name="Segurens B."/>
            <person name="Wincker P."/>
            <person name="D'Hont A."/>
            <person name="Scarpelli C."/>
            <person name="Weissenbach J."/>
            <person name="Salanoubat M."/>
            <person name="Quetier F."/>
            <person name="Yu Y."/>
            <person name="Kim H.R."/>
            <person name="Rambo T."/>
            <person name="Currie J."/>
            <person name="Collura K."/>
            <person name="Luo M."/>
            <person name="Yang T."/>
            <person name="Ammiraju J.S.S."/>
            <person name="Engler F."/>
            <person name="Soderlund C."/>
            <person name="Wing R.A."/>
            <person name="Palmer L.E."/>
            <person name="de la Bastide M."/>
            <person name="Spiegel L."/>
            <person name="Nascimento L."/>
            <person name="Zutavern T."/>
            <person name="O'Shaughnessy A."/>
            <person name="Dike S."/>
            <person name="Dedhia N."/>
            <person name="Preston R."/>
            <person name="Balija V."/>
            <person name="McCombie W.R."/>
            <person name="Chow T."/>
            <person name="Chen H."/>
            <person name="Chung M."/>
            <person name="Chen C."/>
            <person name="Shaw J."/>
            <person name="Wu H."/>
            <person name="Hsiao K."/>
            <person name="Chao Y."/>
            <person name="Chu M."/>
            <person name="Cheng C."/>
            <person name="Hour A."/>
            <person name="Lee P."/>
            <person name="Lin S."/>
            <person name="Lin Y."/>
            <person name="Liou J."/>
            <person name="Liu S."/>
            <person name="Hsing Y."/>
            <person name="Raghuvanshi S."/>
            <person name="Mohanty A."/>
            <person name="Bharti A.K."/>
            <person name="Gaur A."/>
            <person name="Gupta V."/>
            <person name="Kumar D."/>
            <person name="Ravi V."/>
            <person name="Vij S."/>
            <person name="Kapur A."/>
            <person name="Khurana P."/>
            <person name="Khurana P."/>
            <person name="Khurana J.P."/>
            <person name="Tyagi A.K."/>
            <person name="Gaikwad K."/>
            <person name="Singh A."/>
            <person name="Dalal V."/>
            <person name="Srivastava S."/>
            <person name="Dixit A."/>
            <person name="Pal A.K."/>
            <person name="Ghazi I.A."/>
            <person name="Yadav M."/>
            <person name="Pandit A."/>
            <person name="Bhargava A."/>
            <person name="Sureshbabu K."/>
            <person name="Batra K."/>
            <person name="Sharma T.R."/>
            <person name="Mohapatra T."/>
            <person name="Singh N.K."/>
            <person name="Messing J."/>
            <person name="Nelson A.B."/>
            <person name="Fuks G."/>
            <person name="Kavchok S."/>
            <person name="Keizer G."/>
            <person name="Linton E."/>
            <person name="Llaca V."/>
            <person name="Song R."/>
            <person name="Tanyolac B."/>
            <person name="Young S."/>
            <person name="Ho-Il K."/>
            <person name="Hahn J.H."/>
            <person name="Sangsakoo G."/>
            <person name="Vanavichit A."/>
            <person name="de Mattos Luiz.A.T."/>
            <person name="Zimmer P.D."/>
            <person name="Malone G."/>
            <person name="Dellagostin O."/>
            <person name="de Oliveira A.C."/>
            <person name="Bevan M."/>
            <person name="Bancroft I."/>
            <person name="Minx P."/>
            <person name="Cordum H."/>
            <person name="Wilson R."/>
            <person name="Cheng Z."/>
            <person name="Jin W."/>
            <person name="Jiang J."/>
            <person name="Leong S.A."/>
            <person name="Iwama H."/>
            <person name="Gojobori T."/>
            <person name="Itoh T."/>
            <person name="Niimura Y."/>
            <person name="Fujii Y."/>
            <person name="Habara T."/>
            <person name="Sakai H."/>
            <person name="Sato Y."/>
            <person name="Wilson G."/>
            <person name="Kumar K."/>
            <person name="McCouch S."/>
            <person name="Juretic N."/>
            <person name="Hoen D."/>
            <person name="Wright S."/>
            <person name="Bruskiewich R."/>
            <person name="Bureau T."/>
            <person name="Miyao A."/>
            <person name="Hirochika H."/>
            <person name="Nishikawa T."/>
            <person name="Kadowaki K."/>
            <person name="Sugiura M."/>
            <person name="Burr B."/>
            <person name="Sasaki T."/>
        </authorList>
    </citation>
    <scope>NUCLEOTIDE SEQUENCE [LARGE SCALE GENOMIC DNA]</scope>
    <source>
        <strain evidence="3">cv. Nipponbare</strain>
    </source>
</reference>
<evidence type="ECO:0000313" key="3">
    <source>
        <dbReference type="Proteomes" id="UP000000763"/>
    </source>
</evidence>
<evidence type="ECO:0000256" key="1">
    <source>
        <dbReference type="SAM" id="MobiDB-lite"/>
    </source>
</evidence>
<evidence type="ECO:0000313" key="2">
    <source>
        <dbReference type="EMBL" id="BAD16986.1"/>
    </source>
</evidence>
<gene>
    <name evidence="2" type="primary">OJ1008_E02.14</name>
</gene>
<organism evidence="2 3">
    <name type="scientific">Oryza sativa subsp. japonica</name>
    <name type="common">Rice</name>
    <dbReference type="NCBI Taxonomy" id="39947"/>
    <lineage>
        <taxon>Eukaryota</taxon>
        <taxon>Viridiplantae</taxon>
        <taxon>Streptophyta</taxon>
        <taxon>Embryophyta</taxon>
        <taxon>Tracheophyta</taxon>
        <taxon>Spermatophyta</taxon>
        <taxon>Magnoliopsida</taxon>
        <taxon>Liliopsida</taxon>
        <taxon>Poales</taxon>
        <taxon>Poaceae</taxon>
        <taxon>BOP clade</taxon>
        <taxon>Oryzoideae</taxon>
        <taxon>Oryzeae</taxon>
        <taxon>Oryzinae</taxon>
        <taxon>Oryza</taxon>
        <taxon>Oryza sativa</taxon>
    </lineage>
</organism>
<feature type="region of interest" description="Disordered" evidence="1">
    <location>
        <begin position="34"/>
        <end position="59"/>
    </location>
</feature>
<dbReference type="Proteomes" id="UP000000763">
    <property type="component" value="Chromosome 2"/>
</dbReference>
<accession>Q6ZG71</accession>
<dbReference type="AlphaFoldDB" id="Q6ZG71"/>
<reference evidence="3" key="2">
    <citation type="journal article" date="2008" name="Nucleic Acids Res.">
        <title>The rice annotation project database (RAP-DB): 2008 update.</title>
        <authorList>
            <consortium name="The rice annotation project (RAP)"/>
        </authorList>
    </citation>
    <scope>GENOME REANNOTATION</scope>
    <source>
        <strain evidence="3">cv. Nipponbare</strain>
    </source>
</reference>
<protein>
    <submittedName>
        <fullName evidence="2">Uncharacterized protein</fullName>
    </submittedName>
</protein>